<feature type="domain" description="EamA" evidence="7">
    <location>
        <begin position="143"/>
        <end position="273"/>
    </location>
</feature>
<evidence type="ECO:0000256" key="3">
    <source>
        <dbReference type="ARBA" id="ARBA00022692"/>
    </source>
</evidence>
<name>A0A348B4N8_9CREN</name>
<dbReference type="Proteomes" id="UP000276741">
    <property type="component" value="Chromosome"/>
</dbReference>
<feature type="transmembrane region" description="Helical" evidence="6">
    <location>
        <begin position="94"/>
        <end position="113"/>
    </location>
</feature>
<dbReference type="PANTHER" id="PTHR32322:SF18">
    <property type="entry name" value="S-ADENOSYLMETHIONINE_S-ADENOSYLHOMOCYSTEINE TRANSPORTER"/>
    <property type="match status" value="1"/>
</dbReference>
<accession>A0A348B4N8</accession>
<evidence type="ECO:0000259" key="7">
    <source>
        <dbReference type="Pfam" id="PF00892"/>
    </source>
</evidence>
<reference evidence="9" key="4">
    <citation type="submission" date="2020-09" db="EMBL/GenBank/DDBJ databases">
        <authorList>
            <person name="Sun Q."/>
            <person name="Ohkuma M."/>
        </authorList>
    </citation>
    <scope>NUCLEOTIDE SEQUENCE</scope>
    <source>
        <strain evidence="9">JCM 31740</strain>
    </source>
</reference>
<evidence type="ECO:0000256" key="1">
    <source>
        <dbReference type="ARBA" id="ARBA00004651"/>
    </source>
</evidence>
<evidence type="ECO:0000256" key="5">
    <source>
        <dbReference type="ARBA" id="ARBA00023136"/>
    </source>
</evidence>
<feature type="domain" description="EamA" evidence="7">
    <location>
        <begin position="11"/>
        <end position="136"/>
    </location>
</feature>
<dbReference type="Pfam" id="PF00892">
    <property type="entry name" value="EamA"/>
    <property type="match status" value="2"/>
</dbReference>
<evidence type="ECO:0000313" key="10">
    <source>
        <dbReference type="Proteomes" id="UP000276741"/>
    </source>
</evidence>
<reference evidence="8" key="3">
    <citation type="journal article" date="2019" name="BMC Res. Notes">
        <title>Complete genome sequence of the Sulfodiicoccus acidiphilus strain HS-1T, the first crenarchaeon that lacks polB3, isolated from an acidic hot spring in Ohwaku-dani, Hakone, Japan.</title>
        <authorList>
            <person name="Sakai H.D."/>
            <person name="Kurosawa N."/>
        </authorList>
    </citation>
    <scope>NUCLEOTIDE SEQUENCE</scope>
    <source>
        <strain evidence="8">HS-1</strain>
    </source>
</reference>
<dbReference type="InterPro" id="IPR050638">
    <property type="entry name" value="AA-Vitamin_Transporters"/>
</dbReference>
<dbReference type="EMBL" id="BMQS01000017">
    <property type="protein sequence ID" value="GGU00529.1"/>
    <property type="molecule type" value="Genomic_DNA"/>
</dbReference>
<dbReference type="PANTHER" id="PTHR32322">
    <property type="entry name" value="INNER MEMBRANE TRANSPORTER"/>
    <property type="match status" value="1"/>
</dbReference>
<feature type="transmembrane region" description="Helical" evidence="6">
    <location>
        <begin position="203"/>
        <end position="224"/>
    </location>
</feature>
<feature type="transmembrane region" description="Helical" evidence="6">
    <location>
        <begin position="69"/>
        <end position="88"/>
    </location>
</feature>
<feature type="transmembrane region" description="Helical" evidence="6">
    <location>
        <begin position="36"/>
        <end position="57"/>
    </location>
</feature>
<reference evidence="10" key="2">
    <citation type="submission" date="2018-04" db="EMBL/GenBank/DDBJ databases">
        <title>Complete genome sequence of Sulfodiicoccus acidiphilus strain HS-1.</title>
        <authorList>
            <person name="Sakai H.D."/>
            <person name="Kurosawa N."/>
        </authorList>
    </citation>
    <scope>NUCLEOTIDE SEQUENCE [LARGE SCALE GENOMIC DNA]</scope>
    <source>
        <strain evidence="10">HS-1</strain>
    </source>
</reference>
<sequence>MVLAKHVEMNRGYLYMLGVVVVWGLSYPLSKLSLTYMSPFVLAFFRFLVGGLALLLLSRGMQVGVKETINGVLNVFLLVLFLNLSLMFTHNPALASVLIYTQPLFVLTIALFLGESVGRIRMLGVLIGFAGALLSVGSTSFSLGSLFAVAGGFTWAVGTTYFRRNVSRGDLVKLNSFMALLSALLDVPLMSYDWKLELSPEGIALAVVVGLTAQAVGFLLWFSAVRELGPVNASATSILIPASAYVLSFLVLGTVPTLLEVIGSSVALLGVFISQFGERLARA</sequence>
<dbReference type="Proteomes" id="UP000616143">
    <property type="component" value="Unassembled WGS sequence"/>
</dbReference>
<evidence type="ECO:0000256" key="6">
    <source>
        <dbReference type="SAM" id="Phobius"/>
    </source>
</evidence>
<evidence type="ECO:0000256" key="4">
    <source>
        <dbReference type="ARBA" id="ARBA00022989"/>
    </source>
</evidence>
<reference evidence="9" key="1">
    <citation type="journal article" date="2014" name="Int. J. Syst. Evol. Microbiol.">
        <title>Complete genome sequence of Corynebacterium casei LMG S-19264T (=DSM 44701T), isolated from a smear-ripened cheese.</title>
        <authorList>
            <consortium name="US DOE Joint Genome Institute (JGI-PGF)"/>
            <person name="Walter F."/>
            <person name="Albersmeier A."/>
            <person name="Kalinowski J."/>
            <person name="Ruckert C."/>
        </authorList>
    </citation>
    <scope>NUCLEOTIDE SEQUENCE</scope>
    <source>
        <strain evidence="9">JCM 31740</strain>
    </source>
</reference>
<keyword evidence="5 6" id="KW-0472">Membrane</keyword>
<keyword evidence="2" id="KW-1003">Cell membrane</keyword>
<keyword evidence="10" id="KW-1185">Reference proteome</keyword>
<dbReference type="EMBL" id="AP018553">
    <property type="protein sequence ID" value="BBD73140.1"/>
    <property type="molecule type" value="Genomic_DNA"/>
</dbReference>
<feature type="transmembrane region" description="Helical" evidence="6">
    <location>
        <begin position="231"/>
        <end position="252"/>
    </location>
</feature>
<gene>
    <name evidence="9" type="ORF">GCM10007116_17200</name>
    <name evidence="8" type="ORF">HS1genome_1529</name>
</gene>
<feature type="transmembrane region" description="Helical" evidence="6">
    <location>
        <begin position="143"/>
        <end position="162"/>
    </location>
</feature>
<dbReference type="InterPro" id="IPR000620">
    <property type="entry name" value="EamA_dom"/>
</dbReference>
<proteinExistence type="predicted"/>
<evidence type="ECO:0000313" key="9">
    <source>
        <dbReference type="EMBL" id="GGU00529.1"/>
    </source>
</evidence>
<feature type="transmembrane region" description="Helical" evidence="6">
    <location>
        <begin position="120"/>
        <end position="137"/>
    </location>
</feature>
<comment type="subcellular location">
    <subcellularLocation>
        <location evidence="1">Cell membrane</location>
        <topology evidence="1">Multi-pass membrane protein</topology>
    </subcellularLocation>
</comment>
<feature type="transmembrane region" description="Helical" evidence="6">
    <location>
        <begin position="174"/>
        <end position="191"/>
    </location>
</feature>
<protein>
    <submittedName>
        <fullName evidence="8">EamA family transporter</fullName>
    </submittedName>
</protein>
<keyword evidence="3 6" id="KW-0812">Transmembrane</keyword>
<evidence type="ECO:0000313" key="8">
    <source>
        <dbReference type="EMBL" id="BBD73140.1"/>
    </source>
</evidence>
<evidence type="ECO:0000256" key="2">
    <source>
        <dbReference type="ARBA" id="ARBA00022475"/>
    </source>
</evidence>
<feature type="transmembrane region" description="Helical" evidence="6">
    <location>
        <begin position="12"/>
        <end position="30"/>
    </location>
</feature>
<organism evidence="8 10">
    <name type="scientific">Sulfodiicoccus acidiphilus</name>
    <dbReference type="NCBI Taxonomy" id="1670455"/>
    <lineage>
        <taxon>Archaea</taxon>
        <taxon>Thermoproteota</taxon>
        <taxon>Thermoprotei</taxon>
        <taxon>Sulfolobales</taxon>
        <taxon>Sulfolobaceae</taxon>
        <taxon>Sulfodiicoccus</taxon>
    </lineage>
</organism>
<dbReference type="GO" id="GO:0005886">
    <property type="term" value="C:plasma membrane"/>
    <property type="evidence" value="ECO:0007669"/>
    <property type="project" value="UniProtKB-SubCell"/>
</dbReference>
<feature type="transmembrane region" description="Helical" evidence="6">
    <location>
        <begin position="258"/>
        <end position="277"/>
    </location>
</feature>
<keyword evidence="4 6" id="KW-1133">Transmembrane helix</keyword>
<dbReference type="SUPFAM" id="SSF103481">
    <property type="entry name" value="Multidrug resistance efflux transporter EmrE"/>
    <property type="match status" value="2"/>
</dbReference>
<dbReference type="KEGG" id="sacd:HS1genome_1529"/>
<dbReference type="InterPro" id="IPR037185">
    <property type="entry name" value="EmrE-like"/>
</dbReference>
<dbReference type="AlphaFoldDB" id="A0A348B4N8"/>